<keyword evidence="4 7" id="KW-0378">Hydrolase</keyword>
<evidence type="ECO:0000256" key="2">
    <source>
        <dbReference type="ARBA" id="ARBA00010515"/>
    </source>
</evidence>
<dbReference type="Gene3D" id="3.40.50.1820">
    <property type="entry name" value="alpha/beta hydrolase"/>
    <property type="match status" value="1"/>
</dbReference>
<accession>A0A7R8YVS8</accession>
<comment type="similarity">
    <text evidence="1 7">Belongs to the type-B carboxylesterase/lipase family.</text>
</comment>
<dbReference type="InParanoid" id="A0A7R8YVS8"/>
<protein>
    <recommendedName>
        <fullName evidence="7">Carboxylic ester hydrolase</fullName>
        <ecNumber evidence="7">3.1.1.-</ecNumber>
    </recommendedName>
</protein>
<dbReference type="InterPro" id="IPR029058">
    <property type="entry name" value="AB_hydrolase_fold"/>
</dbReference>
<keyword evidence="6" id="KW-0325">Glycoprotein</keyword>
<evidence type="ECO:0000256" key="3">
    <source>
        <dbReference type="ARBA" id="ARBA00022487"/>
    </source>
</evidence>
<dbReference type="AlphaFoldDB" id="A0A7R8YVS8"/>
<keyword evidence="5" id="KW-1015">Disulfide bond</keyword>
<name>A0A7R8YVS8_HERIL</name>
<feature type="domain" description="Carboxylesterase type B" evidence="8">
    <location>
        <begin position="28"/>
        <end position="561"/>
    </location>
</feature>
<dbReference type="SUPFAM" id="SSF53474">
    <property type="entry name" value="alpha/beta-Hydrolases"/>
    <property type="match status" value="1"/>
</dbReference>
<reference evidence="9 10" key="1">
    <citation type="submission" date="2020-11" db="EMBL/GenBank/DDBJ databases">
        <authorList>
            <person name="Wallbank WR R."/>
            <person name="Pardo Diaz C."/>
            <person name="Kozak K."/>
            <person name="Martin S."/>
            <person name="Jiggins C."/>
            <person name="Moest M."/>
            <person name="Warren A I."/>
            <person name="Generalovic N T."/>
            <person name="Byers J.R.P. K."/>
            <person name="Montejo-Kovacevich G."/>
            <person name="Yen C E."/>
        </authorList>
    </citation>
    <scope>NUCLEOTIDE SEQUENCE [LARGE SCALE GENOMIC DNA]</scope>
</reference>
<dbReference type="PANTHER" id="PTHR11559">
    <property type="entry name" value="CARBOXYLESTERASE"/>
    <property type="match status" value="1"/>
</dbReference>
<feature type="signal peptide" evidence="7">
    <location>
        <begin position="1"/>
        <end position="22"/>
    </location>
</feature>
<gene>
    <name evidence="9" type="ORF">HERILL_LOCUS10345</name>
</gene>
<keyword evidence="10" id="KW-1185">Reference proteome</keyword>
<dbReference type="InterPro" id="IPR002168">
    <property type="entry name" value="Lipase_GDXG_HIS_AS"/>
</dbReference>
<evidence type="ECO:0000256" key="1">
    <source>
        <dbReference type="ARBA" id="ARBA00005964"/>
    </source>
</evidence>
<sequence length="568" mass="64070">MVKLVNIFLLVTILCNSAIVSSDLVDQNPKVTLPHGGVLVGSYMKSANGSPFKVFRGVPYAQPPVGELRFKSPVPAKPWTGEKAADKDPNMCPLQNSYERNFETVGDEDCLYLNIYVAEVKTNQKPLSVMVWFHGGGWMTGNGNSALYGPQRLLDHDIILVTGNYRLGALGFLSTGTEDCPGNFGMKDQTMMLRWVKKNIEAFGGNPNDVTIFGESAGGGSVGYHIFSPLSKGLFHKAILQSGTNFNEWAFGEKEVVLERTKKVGELLGCPATDGNWKVFIECLRTKSAKDIASIVKQHFKYDIDPAVVYPIVAEPDIEGAFITKSPADIDIAPSAEVPIIIGITSEEGAMKSPSLINLMYDDFISHFDEALPVLLFYDHKPKDVQKELTKRIDEFYFKGKRNWSKADHHNLTNLFTDNWFIWGQDKFLRHRFAAAKKGKVGATYAYLFDHRGPKSMTEDFHGLEEYYGVCHTDELLYLFFYKVLDIDGGANDRKMKWAMPLMWTSFAKTGNPTPDDSEITEWVPADRFPLKYAHIGRKTKEDWTILTNEEGLYEDRVQFWRSLEKYY</sequence>
<organism evidence="9 10">
    <name type="scientific">Hermetia illucens</name>
    <name type="common">Black soldier fly</name>
    <dbReference type="NCBI Taxonomy" id="343691"/>
    <lineage>
        <taxon>Eukaryota</taxon>
        <taxon>Metazoa</taxon>
        <taxon>Ecdysozoa</taxon>
        <taxon>Arthropoda</taxon>
        <taxon>Hexapoda</taxon>
        <taxon>Insecta</taxon>
        <taxon>Pterygota</taxon>
        <taxon>Neoptera</taxon>
        <taxon>Endopterygota</taxon>
        <taxon>Diptera</taxon>
        <taxon>Brachycera</taxon>
        <taxon>Stratiomyomorpha</taxon>
        <taxon>Stratiomyidae</taxon>
        <taxon>Hermetiinae</taxon>
        <taxon>Hermetia</taxon>
    </lineage>
</organism>
<dbReference type="Proteomes" id="UP000594454">
    <property type="component" value="Chromosome 4"/>
</dbReference>
<dbReference type="Pfam" id="PF00135">
    <property type="entry name" value="COesterase"/>
    <property type="match status" value="1"/>
</dbReference>
<dbReference type="InterPro" id="IPR002018">
    <property type="entry name" value="CarbesteraseB"/>
</dbReference>
<evidence type="ECO:0000256" key="4">
    <source>
        <dbReference type="ARBA" id="ARBA00022801"/>
    </source>
</evidence>
<keyword evidence="3" id="KW-0719">Serine esterase</keyword>
<dbReference type="OrthoDB" id="19653at2759"/>
<evidence type="ECO:0000313" key="9">
    <source>
        <dbReference type="EMBL" id="CAD7087653.1"/>
    </source>
</evidence>
<dbReference type="PROSITE" id="PS01173">
    <property type="entry name" value="LIPASE_GDXG_HIS"/>
    <property type="match status" value="1"/>
</dbReference>
<evidence type="ECO:0000256" key="7">
    <source>
        <dbReference type="RuleBase" id="RU361235"/>
    </source>
</evidence>
<dbReference type="PROSITE" id="PS00122">
    <property type="entry name" value="CARBOXYLESTERASE_B_1"/>
    <property type="match status" value="1"/>
</dbReference>
<evidence type="ECO:0000313" key="10">
    <source>
        <dbReference type="Proteomes" id="UP000594454"/>
    </source>
</evidence>
<evidence type="ECO:0000256" key="6">
    <source>
        <dbReference type="ARBA" id="ARBA00023180"/>
    </source>
</evidence>
<comment type="similarity">
    <text evidence="2">Belongs to the 'GDXG' lipolytic enzyme family.</text>
</comment>
<evidence type="ECO:0000259" key="8">
    <source>
        <dbReference type="Pfam" id="PF00135"/>
    </source>
</evidence>
<evidence type="ECO:0000256" key="5">
    <source>
        <dbReference type="ARBA" id="ARBA00023157"/>
    </source>
</evidence>
<keyword evidence="7" id="KW-0732">Signal</keyword>
<dbReference type="EC" id="3.1.1.-" evidence="7"/>
<dbReference type="InterPro" id="IPR019826">
    <property type="entry name" value="Carboxylesterase_B_AS"/>
</dbReference>
<dbReference type="GO" id="GO:0052689">
    <property type="term" value="F:carboxylic ester hydrolase activity"/>
    <property type="evidence" value="ECO:0007669"/>
    <property type="project" value="UniProtKB-KW"/>
</dbReference>
<dbReference type="InterPro" id="IPR050309">
    <property type="entry name" value="Type-B_Carboxylest/Lipase"/>
</dbReference>
<proteinExistence type="inferred from homology"/>
<dbReference type="EMBL" id="LR899012">
    <property type="protein sequence ID" value="CAD7087653.1"/>
    <property type="molecule type" value="Genomic_DNA"/>
</dbReference>
<feature type="chain" id="PRO_5031597619" description="Carboxylic ester hydrolase" evidence="7">
    <location>
        <begin position="23"/>
        <end position="568"/>
    </location>
</feature>